<keyword evidence="3" id="KW-1185">Reference proteome</keyword>
<comment type="caution">
    <text evidence="2">The sequence shown here is derived from an EMBL/GenBank/DDBJ whole genome shotgun (WGS) entry which is preliminary data.</text>
</comment>
<name>A0AAE1NS80_9EUCA</name>
<keyword evidence="1" id="KW-0732">Signal</keyword>
<proteinExistence type="predicted"/>
<gene>
    <name evidence="2" type="ORF">Pmani_032895</name>
</gene>
<evidence type="ECO:0000256" key="1">
    <source>
        <dbReference type="SAM" id="SignalP"/>
    </source>
</evidence>
<reference evidence="2" key="1">
    <citation type="submission" date="2023-11" db="EMBL/GenBank/DDBJ databases">
        <title>Genome assemblies of two species of porcelain crab, Petrolisthes cinctipes and Petrolisthes manimaculis (Anomura: Porcellanidae).</title>
        <authorList>
            <person name="Angst P."/>
        </authorList>
    </citation>
    <scope>NUCLEOTIDE SEQUENCE</scope>
    <source>
        <strain evidence="2">PB745_02</strain>
        <tissue evidence="2">Gill</tissue>
    </source>
</reference>
<evidence type="ECO:0000313" key="3">
    <source>
        <dbReference type="Proteomes" id="UP001292094"/>
    </source>
</evidence>
<organism evidence="2 3">
    <name type="scientific">Petrolisthes manimaculis</name>
    <dbReference type="NCBI Taxonomy" id="1843537"/>
    <lineage>
        <taxon>Eukaryota</taxon>
        <taxon>Metazoa</taxon>
        <taxon>Ecdysozoa</taxon>
        <taxon>Arthropoda</taxon>
        <taxon>Crustacea</taxon>
        <taxon>Multicrustacea</taxon>
        <taxon>Malacostraca</taxon>
        <taxon>Eumalacostraca</taxon>
        <taxon>Eucarida</taxon>
        <taxon>Decapoda</taxon>
        <taxon>Pleocyemata</taxon>
        <taxon>Anomura</taxon>
        <taxon>Galatheoidea</taxon>
        <taxon>Porcellanidae</taxon>
        <taxon>Petrolisthes</taxon>
    </lineage>
</organism>
<dbReference type="AlphaFoldDB" id="A0AAE1NS80"/>
<dbReference type="Proteomes" id="UP001292094">
    <property type="component" value="Unassembled WGS sequence"/>
</dbReference>
<dbReference type="EMBL" id="JAWZYT010004278">
    <property type="protein sequence ID" value="KAK4294479.1"/>
    <property type="molecule type" value="Genomic_DNA"/>
</dbReference>
<evidence type="ECO:0000313" key="2">
    <source>
        <dbReference type="EMBL" id="KAK4294479.1"/>
    </source>
</evidence>
<accession>A0AAE1NS80</accession>
<sequence length="122" mass="13848">MPFIVLLVLIFPIPSPPVTSYPETPYSYPYPETPYCLPLPCHPYPATPTLKLPTASHYPVTPYPEIPYPETAPYFPPINLTFPTNTLHLLWNILNTPLKCFLIPHGSGILTLLFMFPHSSWL</sequence>
<feature type="signal peptide" evidence="1">
    <location>
        <begin position="1"/>
        <end position="20"/>
    </location>
</feature>
<feature type="chain" id="PRO_5042060779" evidence="1">
    <location>
        <begin position="21"/>
        <end position="122"/>
    </location>
</feature>
<protein>
    <submittedName>
        <fullName evidence="2">Uncharacterized protein</fullName>
    </submittedName>
</protein>